<evidence type="ECO:0000313" key="1">
    <source>
        <dbReference type="EMBL" id="KAF7361548.1"/>
    </source>
</evidence>
<keyword evidence="2" id="KW-1185">Reference proteome</keyword>
<evidence type="ECO:0000313" key="2">
    <source>
        <dbReference type="Proteomes" id="UP000623467"/>
    </source>
</evidence>
<reference evidence="1" key="1">
    <citation type="submission" date="2020-05" db="EMBL/GenBank/DDBJ databases">
        <title>Mycena genomes resolve the evolution of fungal bioluminescence.</title>
        <authorList>
            <person name="Tsai I.J."/>
        </authorList>
    </citation>
    <scope>NUCLEOTIDE SEQUENCE</scope>
    <source>
        <strain evidence="1">160909Yilan</strain>
    </source>
</reference>
<dbReference type="AlphaFoldDB" id="A0A8H6YHW8"/>
<comment type="caution">
    <text evidence="1">The sequence shown here is derived from an EMBL/GenBank/DDBJ whole genome shotgun (WGS) entry which is preliminary data.</text>
</comment>
<name>A0A8H6YHW8_9AGAR</name>
<sequence>MGRVSLPNLEYYEGDANLILAIDNAIRLKEVKLCWDSEDDAQIDRIIIGLSSMTKSDIPVVSSHVYPDDPFQIVTSVSKHMRNAQTLGLASLRDCIELLSRDTIHHITGCLQRLTSLAYLEISSYPATPGDMAEDLITVQTWGEVCATLKACCFNRRGWSKVDGRWEEFPILEFRVLAGLSGTFY</sequence>
<dbReference type="EMBL" id="JACAZH010000008">
    <property type="protein sequence ID" value="KAF7361548.1"/>
    <property type="molecule type" value="Genomic_DNA"/>
</dbReference>
<organism evidence="1 2">
    <name type="scientific">Mycena sanguinolenta</name>
    <dbReference type="NCBI Taxonomy" id="230812"/>
    <lineage>
        <taxon>Eukaryota</taxon>
        <taxon>Fungi</taxon>
        <taxon>Dikarya</taxon>
        <taxon>Basidiomycota</taxon>
        <taxon>Agaricomycotina</taxon>
        <taxon>Agaricomycetes</taxon>
        <taxon>Agaricomycetidae</taxon>
        <taxon>Agaricales</taxon>
        <taxon>Marasmiineae</taxon>
        <taxon>Mycenaceae</taxon>
        <taxon>Mycena</taxon>
    </lineage>
</organism>
<gene>
    <name evidence="1" type="ORF">MSAN_01188400</name>
</gene>
<accession>A0A8H6YHW8</accession>
<dbReference type="OrthoDB" id="2922115at2759"/>
<dbReference type="Proteomes" id="UP000623467">
    <property type="component" value="Unassembled WGS sequence"/>
</dbReference>
<proteinExistence type="predicted"/>
<protein>
    <submittedName>
        <fullName evidence="1">Uncharacterized protein</fullName>
    </submittedName>
</protein>